<name>A0ABT5FGU4_9GAMM</name>
<dbReference type="Proteomes" id="UP001528411">
    <property type="component" value="Unassembled WGS sequence"/>
</dbReference>
<evidence type="ECO:0000256" key="1">
    <source>
        <dbReference type="HAMAP-Rule" id="MF_00095"/>
    </source>
</evidence>
<evidence type="ECO:0000259" key="2">
    <source>
        <dbReference type="Pfam" id="PF03749"/>
    </source>
</evidence>
<feature type="domain" description="SfsA N-terminal OB" evidence="3">
    <location>
        <begin position="9"/>
        <end position="76"/>
    </location>
</feature>
<dbReference type="CDD" id="cd22359">
    <property type="entry name" value="SfsA-like_bacterial"/>
    <property type="match status" value="1"/>
</dbReference>
<dbReference type="HAMAP" id="MF_00095">
    <property type="entry name" value="SfsA"/>
    <property type="match status" value="1"/>
</dbReference>
<dbReference type="InterPro" id="IPR005224">
    <property type="entry name" value="SfsA"/>
</dbReference>
<dbReference type="EMBL" id="JAQOMS010000002">
    <property type="protein sequence ID" value="MDC2890477.1"/>
    <property type="molecule type" value="Genomic_DNA"/>
</dbReference>
<keyword evidence="5" id="KW-1185">Reference proteome</keyword>
<dbReference type="Gene3D" id="2.40.50.580">
    <property type="match status" value="1"/>
</dbReference>
<dbReference type="RefSeq" id="WP_272181667.1">
    <property type="nucleotide sequence ID" value="NZ_JAQOMS010000002.1"/>
</dbReference>
<comment type="similarity">
    <text evidence="1">Belongs to the SfsA family.</text>
</comment>
<accession>A0ABT5FGU4</accession>
<dbReference type="Gene3D" id="3.40.1350.60">
    <property type="match status" value="1"/>
</dbReference>
<dbReference type="InterPro" id="IPR040452">
    <property type="entry name" value="SfsA_C"/>
</dbReference>
<feature type="domain" description="Sugar fermentation stimulation protein C-terminal" evidence="2">
    <location>
        <begin position="81"/>
        <end position="221"/>
    </location>
</feature>
<reference evidence="4 5" key="1">
    <citation type="submission" date="2023-01" db="EMBL/GenBank/DDBJ databases">
        <title>Psychrosphaera sp. nov., isolated from marine algae.</title>
        <authorList>
            <person name="Bayburt H."/>
            <person name="Choi B.J."/>
            <person name="Kim J.M."/>
            <person name="Choi D.G."/>
            <person name="Jeon C.O."/>
        </authorList>
    </citation>
    <scope>NUCLEOTIDE SEQUENCE [LARGE SCALE GENOMIC DNA]</scope>
    <source>
        <strain evidence="4 5">G1-22</strain>
    </source>
</reference>
<dbReference type="PANTHER" id="PTHR30545">
    <property type="entry name" value="SUGAR FERMENTATION STIMULATION PROTEIN A"/>
    <property type="match status" value="1"/>
</dbReference>
<evidence type="ECO:0000259" key="3">
    <source>
        <dbReference type="Pfam" id="PF17746"/>
    </source>
</evidence>
<sequence>MKLQKGTLIKRYKRFLADVTTESGDEITIHCPNTGAMTGCAEPGFTVYYSTSDNKKRKYPNTFELAQNQYGHYIGINTVKANELAVNAFEAGLIPELNGYNTVQREVKYGEENSRIDIKLSSPELPDCFIEVKSATLLLNAETHLGAFPDAVTTRGQKHLRELTRLVEEGSRAVLLFLVQHTGIKNVQVADHIDPIYAKELQKAIAQGVEIVVICTHIDPQQIRVSERGKFINK</sequence>
<evidence type="ECO:0000313" key="4">
    <source>
        <dbReference type="EMBL" id="MDC2890477.1"/>
    </source>
</evidence>
<dbReference type="Pfam" id="PF17746">
    <property type="entry name" value="SfsA_N"/>
    <property type="match status" value="1"/>
</dbReference>
<dbReference type="PANTHER" id="PTHR30545:SF2">
    <property type="entry name" value="SUGAR FERMENTATION STIMULATION PROTEIN A"/>
    <property type="match status" value="1"/>
</dbReference>
<comment type="caution">
    <text evidence="4">The sequence shown here is derived from an EMBL/GenBank/DDBJ whole genome shotgun (WGS) entry which is preliminary data.</text>
</comment>
<proteinExistence type="inferred from homology"/>
<dbReference type="NCBIfam" id="TIGR00230">
    <property type="entry name" value="sfsA"/>
    <property type="match status" value="1"/>
</dbReference>
<organism evidence="4 5">
    <name type="scientific">Psychrosphaera algicola</name>
    <dbReference type="NCBI Taxonomy" id="3023714"/>
    <lineage>
        <taxon>Bacteria</taxon>
        <taxon>Pseudomonadati</taxon>
        <taxon>Pseudomonadota</taxon>
        <taxon>Gammaproteobacteria</taxon>
        <taxon>Alteromonadales</taxon>
        <taxon>Pseudoalteromonadaceae</taxon>
        <taxon>Psychrosphaera</taxon>
    </lineage>
</organism>
<dbReference type="InterPro" id="IPR041465">
    <property type="entry name" value="SfsA_N"/>
</dbReference>
<evidence type="ECO:0000313" key="5">
    <source>
        <dbReference type="Proteomes" id="UP001528411"/>
    </source>
</evidence>
<gene>
    <name evidence="1 4" type="primary">sfsA</name>
    <name evidence="4" type="ORF">PN838_19135</name>
</gene>
<dbReference type="Pfam" id="PF03749">
    <property type="entry name" value="SfsA"/>
    <property type="match status" value="1"/>
</dbReference>
<protein>
    <recommendedName>
        <fullName evidence="1">Sugar fermentation stimulation protein homolog</fullName>
    </recommendedName>
</protein>